<dbReference type="Proteomes" id="UP000294963">
    <property type="component" value="Unassembled WGS sequence"/>
</dbReference>
<dbReference type="EMBL" id="SLVJ01000016">
    <property type="protein sequence ID" value="TCM65065.1"/>
    <property type="molecule type" value="Genomic_DNA"/>
</dbReference>
<accession>A0A4R1XSM0</accession>
<comment type="caution">
    <text evidence="1">The sequence shown here is derived from an EMBL/GenBank/DDBJ whole genome shotgun (WGS) entry which is preliminary data.</text>
</comment>
<keyword evidence="2" id="KW-1185">Reference proteome</keyword>
<dbReference type="AlphaFoldDB" id="A0A4R1XSM0"/>
<evidence type="ECO:0000313" key="2">
    <source>
        <dbReference type="Proteomes" id="UP000294963"/>
    </source>
</evidence>
<proteinExistence type="predicted"/>
<protein>
    <submittedName>
        <fullName evidence="1">Uncharacterized protein</fullName>
    </submittedName>
</protein>
<name>A0A4R1XSM0_ACICA</name>
<reference evidence="1 2" key="1">
    <citation type="submission" date="2019-03" db="EMBL/GenBank/DDBJ databases">
        <title>Genomic analyses of the natural microbiome of Caenorhabditis elegans.</title>
        <authorList>
            <person name="Samuel B."/>
        </authorList>
    </citation>
    <scope>NUCLEOTIDE SEQUENCE [LARGE SCALE GENOMIC DNA]</scope>
    <source>
        <strain evidence="1 2">JUb89</strain>
    </source>
</reference>
<evidence type="ECO:0000313" key="1">
    <source>
        <dbReference type="EMBL" id="TCM65065.1"/>
    </source>
</evidence>
<organism evidence="1 2">
    <name type="scientific">Acinetobacter calcoaceticus</name>
    <dbReference type="NCBI Taxonomy" id="471"/>
    <lineage>
        <taxon>Bacteria</taxon>
        <taxon>Pseudomonadati</taxon>
        <taxon>Pseudomonadota</taxon>
        <taxon>Gammaproteobacteria</taxon>
        <taxon>Moraxellales</taxon>
        <taxon>Moraxellaceae</taxon>
        <taxon>Acinetobacter</taxon>
        <taxon>Acinetobacter calcoaceticus/baumannii complex</taxon>
    </lineage>
</organism>
<sequence>MYIYLMDDICSLDFSSENLDNITALENLINSGYDGANIIDASTKTMRFLKDANILSETSLKKISQISDFNRELGGLYKDIPYKVYITGENVLLHKNNNSWYIQLKSISYGNFAYLDLLAEDESDAKLLIIAMKHYQLLNNSLKNFNIKAKASNGGGGNIKKVLLSKLQDKENFLICFCDSDKFSLDSDLSYVTKECKKISGDANFPVSFFCTSGREIENDLPHYFISQVIDIDNNHEVKKSFTTLEKIYYSVDKNLYLFTDIKEGMTLKNINNIKCSTSNQFWKNGISKLIEADILDDDITSKPEDTYVIQHISKSISANILSWLNFEYESKPKRVHEIIKNQEDATSWLQHGENLFWLGCGMKKGRL</sequence>
<gene>
    <name evidence="1" type="ORF">EC844_11628</name>
</gene>